<evidence type="ECO:0000313" key="4">
    <source>
        <dbReference type="EMBL" id="CAF2758602.1"/>
    </source>
</evidence>
<evidence type="ECO:0000313" key="5">
    <source>
        <dbReference type="Proteomes" id="UP000675881"/>
    </source>
</evidence>
<dbReference type="Pfam" id="PF01683">
    <property type="entry name" value="EB"/>
    <property type="match status" value="1"/>
</dbReference>
<reference evidence="4" key="1">
    <citation type="submission" date="2021-02" db="EMBL/GenBank/DDBJ databases">
        <authorList>
            <person name="Bekaert M."/>
        </authorList>
    </citation>
    <scope>NUCLEOTIDE SEQUENCE</scope>
    <source>
        <strain evidence="4">IoA-00</strain>
    </source>
</reference>
<name>A0A7R8CB99_LEPSM</name>
<feature type="transmembrane region" description="Helical" evidence="2">
    <location>
        <begin position="209"/>
        <end position="232"/>
    </location>
</feature>
<keyword evidence="2" id="KW-0812">Transmembrane</keyword>
<feature type="region of interest" description="Disordered" evidence="1">
    <location>
        <begin position="261"/>
        <end position="304"/>
    </location>
</feature>
<keyword evidence="2" id="KW-1133">Transmembrane helix</keyword>
<feature type="compositionally biased region" description="Polar residues" evidence="1">
    <location>
        <begin position="263"/>
        <end position="281"/>
    </location>
</feature>
<accession>A0A7R8CB99</accession>
<dbReference type="EMBL" id="HG994580">
    <property type="protein sequence ID" value="CAF2758602.1"/>
    <property type="molecule type" value="Genomic_DNA"/>
</dbReference>
<keyword evidence="2" id="KW-0472">Membrane</keyword>
<proteinExistence type="predicted"/>
<dbReference type="OrthoDB" id="6610549at2759"/>
<keyword evidence="5" id="KW-1185">Reference proteome</keyword>
<organism evidence="4 5">
    <name type="scientific">Lepeophtheirus salmonis</name>
    <name type="common">Salmon louse</name>
    <name type="synonym">Caligus salmonis</name>
    <dbReference type="NCBI Taxonomy" id="72036"/>
    <lineage>
        <taxon>Eukaryota</taxon>
        <taxon>Metazoa</taxon>
        <taxon>Ecdysozoa</taxon>
        <taxon>Arthropoda</taxon>
        <taxon>Crustacea</taxon>
        <taxon>Multicrustacea</taxon>
        <taxon>Hexanauplia</taxon>
        <taxon>Copepoda</taxon>
        <taxon>Siphonostomatoida</taxon>
        <taxon>Caligidae</taxon>
        <taxon>Lepeophtheirus</taxon>
    </lineage>
</organism>
<evidence type="ECO:0000256" key="1">
    <source>
        <dbReference type="SAM" id="MobiDB-lite"/>
    </source>
</evidence>
<gene>
    <name evidence="4" type="ORF">LSAA_1202</name>
</gene>
<evidence type="ECO:0000256" key="2">
    <source>
        <dbReference type="SAM" id="Phobius"/>
    </source>
</evidence>
<dbReference type="Proteomes" id="UP000675881">
    <property type="component" value="Chromosome 1"/>
</dbReference>
<evidence type="ECO:0000259" key="3">
    <source>
        <dbReference type="Pfam" id="PF01683"/>
    </source>
</evidence>
<feature type="domain" description="EB" evidence="3">
    <location>
        <begin position="140"/>
        <end position="182"/>
    </location>
</feature>
<dbReference type="InterPro" id="IPR006149">
    <property type="entry name" value="EB_dom"/>
</dbReference>
<dbReference type="AlphaFoldDB" id="A0A7R8CB99"/>
<sequence length="304" mass="34253">MEKRLFLTKNNMKIQHETLLRGVLLWILYGFRVYRTFPTTEEPVVSSSSLITNTSSNNLLPGWNGSEAVSEEWINGEEEEVTSHQTTTFVPFDVNSGNLKLKATPCEEPKDCRNIDGSYCNKQTGLCSCRADHPISDSFDCFRESRIGEFCHYDVQCVSKDSQSRCDSTLHICQCQSRFVVKGSSSKRGWCVENDKELNTKAGSYMDPALFGIMGGLVLMFIIICVVLQLFARAQFRDNRTIFNTPNPRLMNVSLMKDRRSHMNNSNSMDPNNGASESIGRTKSVHEKQKNSPETARVTVESSA</sequence>
<protein>
    <submittedName>
        <fullName evidence="4">(salmon louse) hypothetical protein</fullName>
    </submittedName>
</protein>